<dbReference type="InterPro" id="IPR001304">
    <property type="entry name" value="C-type_lectin-like"/>
</dbReference>
<evidence type="ECO:0000313" key="4">
    <source>
        <dbReference type="Ensembl" id="ENSMMDP00005005337.1"/>
    </source>
</evidence>
<feature type="domain" description="C-type lectin" evidence="3">
    <location>
        <begin position="41"/>
        <end position="160"/>
    </location>
</feature>
<dbReference type="SMART" id="SM00034">
    <property type="entry name" value="CLECT"/>
    <property type="match status" value="1"/>
</dbReference>
<dbReference type="InterPro" id="IPR016186">
    <property type="entry name" value="C-type_lectin-like/link_sf"/>
</dbReference>
<evidence type="ECO:0000256" key="2">
    <source>
        <dbReference type="SAM" id="SignalP"/>
    </source>
</evidence>
<dbReference type="PANTHER" id="PTHR22803">
    <property type="entry name" value="MANNOSE, PHOSPHOLIPASE, LECTIN RECEPTOR RELATED"/>
    <property type="match status" value="1"/>
</dbReference>
<proteinExistence type="predicted"/>
<feature type="chain" id="PRO_5025668609" description="C-type lectin domain-containing protein" evidence="2">
    <location>
        <begin position="29"/>
        <end position="166"/>
    </location>
</feature>
<dbReference type="AlphaFoldDB" id="A0A667WSI0"/>
<feature type="signal peptide" evidence="2">
    <location>
        <begin position="1"/>
        <end position="28"/>
    </location>
</feature>
<keyword evidence="2" id="KW-0732">Signal</keyword>
<dbReference type="GeneTree" id="ENSGT01150000286973"/>
<dbReference type="PROSITE" id="PS50041">
    <property type="entry name" value="C_TYPE_LECTIN_2"/>
    <property type="match status" value="1"/>
</dbReference>
<name>A0A667WSI0_9TELE</name>
<dbReference type="InterPro" id="IPR016187">
    <property type="entry name" value="CTDL_fold"/>
</dbReference>
<dbReference type="InterPro" id="IPR050111">
    <property type="entry name" value="C-type_lectin/snaclec_domain"/>
</dbReference>
<accession>A0A667WSI0</accession>
<organism evidence="4 5">
    <name type="scientific">Myripristis murdjan</name>
    <name type="common">pinecone soldierfish</name>
    <dbReference type="NCBI Taxonomy" id="586833"/>
    <lineage>
        <taxon>Eukaryota</taxon>
        <taxon>Metazoa</taxon>
        <taxon>Chordata</taxon>
        <taxon>Craniata</taxon>
        <taxon>Vertebrata</taxon>
        <taxon>Euteleostomi</taxon>
        <taxon>Actinopterygii</taxon>
        <taxon>Neopterygii</taxon>
        <taxon>Teleostei</taxon>
        <taxon>Neoteleostei</taxon>
        <taxon>Acanthomorphata</taxon>
        <taxon>Holocentriformes</taxon>
        <taxon>Holocentridae</taxon>
        <taxon>Myripristis</taxon>
    </lineage>
</organism>
<dbReference type="Proteomes" id="UP000472263">
    <property type="component" value="Chromosome 12"/>
</dbReference>
<evidence type="ECO:0000313" key="5">
    <source>
        <dbReference type="Proteomes" id="UP000472263"/>
    </source>
</evidence>
<dbReference type="InterPro" id="IPR018378">
    <property type="entry name" value="C-type_lectin_CS"/>
</dbReference>
<protein>
    <recommendedName>
        <fullName evidence="3">C-type lectin domain-containing protein</fullName>
    </recommendedName>
</protein>
<reference evidence="4" key="1">
    <citation type="submission" date="2019-06" db="EMBL/GenBank/DDBJ databases">
        <authorList>
            <consortium name="Wellcome Sanger Institute Data Sharing"/>
        </authorList>
    </citation>
    <scope>NUCLEOTIDE SEQUENCE [LARGE SCALE GENOMIC DNA]</scope>
</reference>
<dbReference type="Pfam" id="PF00059">
    <property type="entry name" value="Lectin_C"/>
    <property type="match status" value="1"/>
</dbReference>
<dbReference type="SUPFAM" id="SSF56436">
    <property type="entry name" value="C-type lectin-like"/>
    <property type="match status" value="1"/>
</dbReference>
<dbReference type="Ensembl" id="ENSMMDT00005005482.1">
    <property type="protein sequence ID" value="ENSMMDP00005005337.1"/>
    <property type="gene ID" value="ENSMMDG00005002775.1"/>
</dbReference>
<dbReference type="PROSITE" id="PS00615">
    <property type="entry name" value="C_TYPE_LECTIN_1"/>
    <property type="match status" value="1"/>
</dbReference>
<keyword evidence="1" id="KW-1015">Disulfide bond</keyword>
<reference evidence="4" key="2">
    <citation type="submission" date="2025-08" db="UniProtKB">
        <authorList>
            <consortium name="Ensembl"/>
        </authorList>
    </citation>
    <scope>IDENTIFICATION</scope>
</reference>
<reference evidence="4" key="3">
    <citation type="submission" date="2025-09" db="UniProtKB">
        <authorList>
            <consortium name="Ensembl"/>
        </authorList>
    </citation>
    <scope>IDENTIFICATION</scope>
</reference>
<sequence length="166" mass="18955">MKKLVRCTTVMWILIFVFLALFITSANPSTQCDLANGWSQFNSNCYKLEDMKNWQEAEDYCVRDQGHLVSIYSEEQLSFLNAHMPGAAWVGLNDIREEGHFEYTDGSQFVSDYNLILWAPGQPDNWQNNEDCAHLRAPTDPQAGLLNDDFCTATREFICKKGLTSI</sequence>
<dbReference type="Gene3D" id="3.10.100.10">
    <property type="entry name" value="Mannose-Binding Protein A, subunit A"/>
    <property type="match status" value="1"/>
</dbReference>
<evidence type="ECO:0000256" key="1">
    <source>
        <dbReference type="ARBA" id="ARBA00023157"/>
    </source>
</evidence>
<evidence type="ECO:0000259" key="3">
    <source>
        <dbReference type="PROSITE" id="PS50041"/>
    </source>
</evidence>
<keyword evidence="5" id="KW-1185">Reference proteome</keyword>